<feature type="region of interest" description="Disordered" evidence="6">
    <location>
        <begin position="861"/>
        <end position="889"/>
    </location>
</feature>
<dbReference type="InterPro" id="IPR050416">
    <property type="entry name" value="FAD-linked_Oxidoreductase"/>
</dbReference>
<feature type="compositionally biased region" description="Polar residues" evidence="6">
    <location>
        <begin position="585"/>
        <end position="596"/>
    </location>
</feature>
<feature type="compositionally biased region" description="Low complexity" evidence="6">
    <location>
        <begin position="29"/>
        <end position="46"/>
    </location>
</feature>
<feature type="region of interest" description="Disordered" evidence="6">
    <location>
        <begin position="571"/>
        <end position="638"/>
    </location>
</feature>
<dbReference type="Pfam" id="PF01565">
    <property type="entry name" value="FAD_binding_4"/>
    <property type="match status" value="1"/>
</dbReference>
<feature type="chain" id="PRO_5012157164" description="FAD-binding PCMH-type domain-containing protein" evidence="7">
    <location>
        <begin position="17"/>
        <end position="940"/>
    </location>
</feature>
<gene>
    <name evidence="9" type="ORF">AJ79_09825</name>
</gene>
<dbReference type="OrthoDB" id="9983560at2759"/>
<sequence length="940" mass="100066">MKSLVILAAGLHFATGIPLDTTGGHEHPTPSSSFSFSIPPSLSPTLSPTPGPSPTPNPGESPAGCRLLNTDAEWPAPDAWLAAFPGVVPGNDTEAANRPDYILAAMDVETVQAAVKFAADNNIRLTVVSSGHDFLGRNDAPSGLGLDISGLTGVKVLESFTPSESGAESPSGDVNVIEPVPGQQAAVTFGAGMSTQALNDAIDSSKLFTIGAAHGSVRTAGGYGQAGGHSPFSSKYGLGSDQVLEYKVVTADGELVVANSVSNPDLFWALRGGGGGTFGIVVEATVKAFPTPSVTVSNWWINATNADNPGQGYWDAAAYLHSQFPVINEQGVQGYYYVYPNAMKGIFLTADEQAGQEAAQAIWTPILEKLAEFDGMEPAETKYTDFSSYKEFYTAILGGGHGGCGHQHKRAIAKRHDGHGATPMGIIPMDSRLLGKEHLESQDLAQALQDAMPQVEQGQLRGHLIGGGAVLSSTEDTAVLPAWRQTYVHLIGTGVGDFKVDSLRKLAPDTGAYVNEASHENPNWKTDFWGSNYERLSEIKTKYDPNGVFWVTPGINADEYSIIDGRLCNTASTDPDFAPPGDNKNPGTSSPDNETGSPFPGTEPDDGNCTSPTPELPADFYDEPDLDPSKPGKDGATVTKIKYGPYTLEAMDMISNRPDLNMETPCKDCYITAIQANLEYEDGTTANVNTGAWLHHMVLYKNGRDAEDLVCNFGGIGLMPQRIYASGNERSVSRLNQVLQYGIELGSSDRIGMIYDLMNESDQPATYYLTLTYEWLPSSTSGYKAAEMAWLDITDCGVSAVPAQQGQFELRSDGWKSTVNGRLLSASGHVHNGGVNTTIWLNGEPICTSRQVYGRTPEFIAPPHGGHGGDEGDDGGHEHGAEGKPSISDAETCVDFGDVKVGDELVVSAYYDTDKYPLDEAHDGEGFESIMGISRVYIGT</sequence>
<name>A0A2B7WH08_9EURO</name>
<evidence type="ECO:0000256" key="7">
    <source>
        <dbReference type="SAM" id="SignalP"/>
    </source>
</evidence>
<dbReference type="InterPro" id="IPR036318">
    <property type="entry name" value="FAD-bd_PCMH-like_sf"/>
</dbReference>
<dbReference type="GO" id="GO:0071949">
    <property type="term" value="F:FAD binding"/>
    <property type="evidence" value="ECO:0007669"/>
    <property type="project" value="InterPro"/>
</dbReference>
<evidence type="ECO:0000313" key="10">
    <source>
        <dbReference type="Proteomes" id="UP000223968"/>
    </source>
</evidence>
<feature type="domain" description="FAD-binding PCMH-type" evidence="8">
    <location>
        <begin position="95"/>
        <end position="291"/>
    </location>
</feature>
<dbReference type="Proteomes" id="UP000223968">
    <property type="component" value="Unassembled WGS sequence"/>
</dbReference>
<keyword evidence="4" id="KW-0274">FAD</keyword>
<dbReference type="SUPFAM" id="SSF56176">
    <property type="entry name" value="FAD-binding/transporter-associated domain-like"/>
    <property type="match status" value="1"/>
</dbReference>
<protein>
    <recommendedName>
        <fullName evidence="8">FAD-binding PCMH-type domain-containing protein</fullName>
    </recommendedName>
</protein>
<dbReference type="EMBL" id="PDNB01000306">
    <property type="protein sequence ID" value="PGG95888.1"/>
    <property type="molecule type" value="Genomic_DNA"/>
</dbReference>
<dbReference type="Gene3D" id="3.30.465.10">
    <property type="match status" value="2"/>
</dbReference>
<dbReference type="STRING" id="1447875.A0A2B7WH08"/>
<dbReference type="PROSITE" id="PS51387">
    <property type="entry name" value="FAD_PCMH"/>
    <property type="match status" value="1"/>
</dbReference>
<dbReference type="InterPro" id="IPR006094">
    <property type="entry name" value="Oxid_FAD_bind_N"/>
</dbReference>
<evidence type="ECO:0000259" key="8">
    <source>
        <dbReference type="PROSITE" id="PS51387"/>
    </source>
</evidence>
<evidence type="ECO:0000256" key="3">
    <source>
        <dbReference type="ARBA" id="ARBA00022630"/>
    </source>
</evidence>
<reference evidence="9 10" key="1">
    <citation type="submission" date="2017-10" db="EMBL/GenBank/DDBJ databases">
        <title>Comparative genomics in systemic dimorphic fungi from Ajellomycetaceae.</title>
        <authorList>
            <person name="Munoz J.F."/>
            <person name="Mcewen J.G."/>
            <person name="Clay O.K."/>
            <person name="Cuomo C.A."/>
        </authorList>
    </citation>
    <scope>NUCLEOTIDE SEQUENCE [LARGE SCALE GENOMIC DNA]</scope>
    <source>
        <strain evidence="9 10">UAMH5409</strain>
    </source>
</reference>
<dbReference type="Gene3D" id="3.40.462.20">
    <property type="match status" value="1"/>
</dbReference>
<keyword evidence="10" id="KW-1185">Reference proteome</keyword>
<comment type="similarity">
    <text evidence="2">Belongs to the oxygen-dependent FAD-linked oxidoreductase family.</text>
</comment>
<dbReference type="GO" id="GO:0016491">
    <property type="term" value="F:oxidoreductase activity"/>
    <property type="evidence" value="ECO:0007669"/>
    <property type="project" value="UniProtKB-KW"/>
</dbReference>
<dbReference type="AlphaFoldDB" id="A0A2B7WH08"/>
<accession>A0A2B7WH08</accession>
<comment type="cofactor">
    <cofactor evidence="1">
        <name>FAD</name>
        <dbReference type="ChEBI" id="CHEBI:57692"/>
    </cofactor>
</comment>
<feature type="signal peptide" evidence="7">
    <location>
        <begin position="1"/>
        <end position="16"/>
    </location>
</feature>
<evidence type="ECO:0000256" key="1">
    <source>
        <dbReference type="ARBA" id="ARBA00001974"/>
    </source>
</evidence>
<organism evidence="9 10">
    <name type="scientific">Helicocarpus griseus UAMH5409</name>
    <dbReference type="NCBI Taxonomy" id="1447875"/>
    <lineage>
        <taxon>Eukaryota</taxon>
        <taxon>Fungi</taxon>
        <taxon>Dikarya</taxon>
        <taxon>Ascomycota</taxon>
        <taxon>Pezizomycotina</taxon>
        <taxon>Eurotiomycetes</taxon>
        <taxon>Eurotiomycetidae</taxon>
        <taxon>Onygenales</taxon>
        <taxon>Ajellomycetaceae</taxon>
        <taxon>Helicocarpus</taxon>
    </lineage>
</organism>
<keyword evidence="7" id="KW-0732">Signal</keyword>
<proteinExistence type="inferred from homology"/>
<evidence type="ECO:0000313" key="9">
    <source>
        <dbReference type="EMBL" id="PGG95888.1"/>
    </source>
</evidence>
<dbReference type="InterPro" id="IPR016166">
    <property type="entry name" value="FAD-bd_PCMH"/>
</dbReference>
<dbReference type="Pfam" id="PF08031">
    <property type="entry name" value="BBE"/>
    <property type="match status" value="1"/>
</dbReference>
<feature type="compositionally biased region" description="Basic and acidic residues" evidence="6">
    <location>
        <begin position="867"/>
        <end position="882"/>
    </location>
</feature>
<evidence type="ECO:0000256" key="2">
    <source>
        <dbReference type="ARBA" id="ARBA00005466"/>
    </source>
</evidence>
<keyword evidence="5" id="KW-0560">Oxidoreductase</keyword>
<evidence type="ECO:0000256" key="4">
    <source>
        <dbReference type="ARBA" id="ARBA00022827"/>
    </source>
</evidence>
<dbReference type="PANTHER" id="PTHR42973">
    <property type="entry name" value="BINDING OXIDOREDUCTASE, PUTATIVE (AFU_ORTHOLOGUE AFUA_1G17690)-RELATED"/>
    <property type="match status" value="1"/>
</dbReference>
<dbReference type="InterPro" id="IPR016169">
    <property type="entry name" value="FAD-bd_PCMH_sub2"/>
</dbReference>
<feature type="region of interest" description="Disordered" evidence="6">
    <location>
        <begin position="22"/>
        <end position="68"/>
    </location>
</feature>
<evidence type="ECO:0000256" key="6">
    <source>
        <dbReference type="SAM" id="MobiDB-lite"/>
    </source>
</evidence>
<comment type="caution">
    <text evidence="9">The sequence shown here is derived from an EMBL/GenBank/DDBJ whole genome shotgun (WGS) entry which is preliminary data.</text>
</comment>
<dbReference type="PANTHER" id="PTHR42973:SF39">
    <property type="entry name" value="FAD-BINDING PCMH-TYPE DOMAIN-CONTAINING PROTEIN"/>
    <property type="match status" value="1"/>
</dbReference>
<keyword evidence="3" id="KW-0285">Flavoprotein</keyword>
<evidence type="ECO:0000256" key="5">
    <source>
        <dbReference type="ARBA" id="ARBA00023002"/>
    </source>
</evidence>
<feature type="compositionally biased region" description="Pro residues" evidence="6">
    <location>
        <begin position="47"/>
        <end position="59"/>
    </location>
</feature>
<dbReference type="InterPro" id="IPR012951">
    <property type="entry name" value="BBE"/>
</dbReference>